<protein>
    <submittedName>
        <fullName evidence="1">Uncharacterized protein</fullName>
    </submittedName>
</protein>
<dbReference type="Proteomes" id="UP001234297">
    <property type="component" value="Chromosome 6"/>
</dbReference>
<proteinExistence type="predicted"/>
<keyword evidence="2" id="KW-1185">Reference proteome</keyword>
<dbReference type="EMBL" id="CM056814">
    <property type="protein sequence ID" value="KAJ8626302.1"/>
    <property type="molecule type" value="Genomic_DNA"/>
</dbReference>
<reference evidence="1 2" key="1">
    <citation type="journal article" date="2022" name="Hortic Res">
        <title>A haplotype resolved chromosomal level avocado genome allows analysis of novel avocado genes.</title>
        <authorList>
            <person name="Nath O."/>
            <person name="Fletcher S.J."/>
            <person name="Hayward A."/>
            <person name="Shaw L.M."/>
            <person name="Masouleh A.K."/>
            <person name="Furtado A."/>
            <person name="Henry R.J."/>
            <person name="Mitter N."/>
        </authorList>
    </citation>
    <scope>NUCLEOTIDE SEQUENCE [LARGE SCALE GENOMIC DNA]</scope>
    <source>
        <strain evidence="2">cv. Hass</strain>
    </source>
</reference>
<evidence type="ECO:0000313" key="1">
    <source>
        <dbReference type="EMBL" id="KAJ8626302.1"/>
    </source>
</evidence>
<comment type="caution">
    <text evidence="1">The sequence shown here is derived from an EMBL/GenBank/DDBJ whole genome shotgun (WGS) entry which is preliminary data.</text>
</comment>
<accession>A0ACC2KYW7</accession>
<organism evidence="1 2">
    <name type="scientific">Persea americana</name>
    <name type="common">Avocado</name>
    <dbReference type="NCBI Taxonomy" id="3435"/>
    <lineage>
        <taxon>Eukaryota</taxon>
        <taxon>Viridiplantae</taxon>
        <taxon>Streptophyta</taxon>
        <taxon>Embryophyta</taxon>
        <taxon>Tracheophyta</taxon>
        <taxon>Spermatophyta</taxon>
        <taxon>Magnoliopsida</taxon>
        <taxon>Magnoliidae</taxon>
        <taxon>Laurales</taxon>
        <taxon>Lauraceae</taxon>
        <taxon>Persea</taxon>
    </lineage>
</organism>
<sequence>MARGSLKQRKNQKRSIIPPASPSMAKTPPPSPRFNCSRISISFLLLSSFVFLLIYTTTKTTLFSVSSPEIYSIEVINEYPHDPNAFTQGLLYGGDDTLFESTGLYGKSSVRQVILQTGEVLSLHQMDGSYFGEGLTMLGGRLFQVTWLEKTGFIYDRYNLSKWTMFTHQMRDGWGLATDGKVIFGSDGTSTLYRLGPKSLKVMGKVTVTYKGHEIFYINELEYINGEVWANVWQTDCIARISPKDGKVLGWIVLDKLRQGLVASGNQNIDVLNGIAWDRKKNRLFVTGKKWPKLYEIKVQPVKGSFGGTIEELCLPRAVHGVPN</sequence>
<evidence type="ECO:0000313" key="2">
    <source>
        <dbReference type="Proteomes" id="UP001234297"/>
    </source>
</evidence>
<gene>
    <name evidence="1" type="ORF">MRB53_019609</name>
</gene>
<name>A0ACC2KYW7_PERAE</name>